<proteinExistence type="predicted"/>
<organism evidence="1 2">
    <name type="scientific">Pluteus cervinus</name>
    <dbReference type="NCBI Taxonomy" id="181527"/>
    <lineage>
        <taxon>Eukaryota</taxon>
        <taxon>Fungi</taxon>
        <taxon>Dikarya</taxon>
        <taxon>Basidiomycota</taxon>
        <taxon>Agaricomycotina</taxon>
        <taxon>Agaricomycetes</taxon>
        <taxon>Agaricomycetidae</taxon>
        <taxon>Agaricales</taxon>
        <taxon>Pluteineae</taxon>
        <taxon>Pluteaceae</taxon>
        <taxon>Pluteus</taxon>
    </lineage>
</organism>
<evidence type="ECO:0000313" key="2">
    <source>
        <dbReference type="Proteomes" id="UP000308600"/>
    </source>
</evidence>
<sequence>MLIVFLFLSFLRAQAAPTSSFGSHALPYAPHNVILGRFSSSGCDSDADGRTLIDITRSCVLTIGACVYRAIHPNIPNPEAPRWKVHLERFQVTILALIAPELVIFWAIRQWLGARLITQEVNKVIKDNDIRGIEWTTTHSHFAQMGGFCQEENKQVIFPSTLIQFMKEDRINLKGLRLRKEDINDRSKGDFLSKGFVILQTTWFVLECITRWATHLPLTELEVVTLAYATLNIITYGFWLHKPLNVNRPNYLEVYPASRSNDDVPAQPNQTLEEKRGEGVDTATVVKVNPESPISVPTIDYAPISDDIQVSSWKDITSGLYWGIDRPLIDLMFSRVRKLVRHGRKADIHVSGQSHIFIRLPIVIFNSLLKRPFCYACAPFLDLVDESTVDTRRKYVPCYYALKIPASRWWIMWYPSCTIAFIFASVHFLSWNSHFPSPIEQTLWRISSVTLIAVPFDLLVLGVVFDVHDRWLLTSGKRTRVILQVLCLVLAVFSVMFVPLTYTFARACLMVEAVVALREVPQGAFEGILWTSIIPHF</sequence>
<name>A0ACD3AM22_9AGAR</name>
<accession>A0ACD3AM22</accession>
<protein>
    <submittedName>
        <fullName evidence="1">Uncharacterized protein</fullName>
    </submittedName>
</protein>
<keyword evidence="2" id="KW-1185">Reference proteome</keyword>
<reference evidence="1 2" key="1">
    <citation type="journal article" date="2019" name="Nat. Ecol. Evol.">
        <title>Megaphylogeny resolves global patterns of mushroom evolution.</title>
        <authorList>
            <person name="Varga T."/>
            <person name="Krizsan K."/>
            <person name="Foldi C."/>
            <person name="Dima B."/>
            <person name="Sanchez-Garcia M."/>
            <person name="Sanchez-Ramirez S."/>
            <person name="Szollosi G.J."/>
            <person name="Szarkandi J.G."/>
            <person name="Papp V."/>
            <person name="Albert L."/>
            <person name="Andreopoulos W."/>
            <person name="Angelini C."/>
            <person name="Antonin V."/>
            <person name="Barry K.W."/>
            <person name="Bougher N.L."/>
            <person name="Buchanan P."/>
            <person name="Buyck B."/>
            <person name="Bense V."/>
            <person name="Catcheside P."/>
            <person name="Chovatia M."/>
            <person name="Cooper J."/>
            <person name="Damon W."/>
            <person name="Desjardin D."/>
            <person name="Finy P."/>
            <person name="Geml J."/>
            <person name="Haridas S."/>
            <person name="Hughes K."/>
            <person name="Justo A."/>
            <person name="Karasinski D."/>
            <person name="Kautmanova I."/>
            <person name="Kiss B."/>
            <person name="Kocsube S."/>
            <person name="Kotiranta H."/>
            <person name="LaButti K.M."/>
            <person name="Lechner B.E."/>
            <person name="Liimatainen K."/>
            <person name="Lipzen A."/>
            <person name="Lukacs Z."/>
            <person name="Mihaltcheva S."/>
            <person name="Morgado L.N."/>
            <person name="Niskanen T."/>
            <person name="Noordeloos M.E."/>
            <person name="Ohm R.A."/>
            <person name="Ortiz-Santana B."/>
            <person name="Ovrebo C."/>
            <person name="Racz N."/>
            <person name="Riley R."/>
            <person name="Savchenko A."/>
            <person name="Shiryaev A."/>
            <person name="Soop K."/>
            <person name="Spirin V."/>
            <person name="Szebenyi C."/>
            <person name="Tomsovsky M."/>
            <person name="Tulloss R.E."/>
            <person name="Uehling J."/>
            <person name="Grigoriev I.V."/>
            <person name="Vagvolgyi C."/>
            <person name="Papp T."/>
            <person name="Martin F.M."/>
            <person name="Miettinen O."/>
            <person name="Hibbett D.S."/>
            <person name="Nagy L.G."/>
        </authorList>
    </citation>
    <scope>NUCLEOTIDE SEQUENCE [LARGE SCALE GENOMIC DNA]</scope>
    <source>
        <strain evidence="1 2">NL-1719</strain>
    </source>
</reference>
<evidence type="ECO:0000313" key="1">
    <source>
        <dbReference type="EMBL" id="TFK66586.1"/>
    </source>
</evidence>
<gene>
    <name evidence="1" type="ORF">BDN72DRAFT_961632</name>
</gene>
<dbReference type="Proteomes" id="UP000308600">
    <property type="component" value="Unassembled WGS sequence"/>
</dbReference>
<dbReference type="EMBL" id="ML208400">
    <property type="protein sequence ID" value="TFK66586.1"/>
    <property type="molecule type" value="Genomic_DNA"/>
</dbReference>